<dbReference type="AlphaFoldDB" id="A0AAW6AL27"/>
<evidence type="ECO:0000313" key="5">
    <source>
        <dbReference type="Proteomes" id="UP001212741"/>
    </source>
</evidence>
<comment type="caution">
    <text evidence="4">The sequence shown here is derived from an EMBL/GenBank/DDBJ whole genome shotgun (WGS) entry which is preliminary data.</text>
</comment>
<protein>
    <submittedName>
        <fullName evidence="4">Arginine deiminase family protein</fullName>
    </submittedName>
</protein>
<dbReference type="PANTHER" id="PTHR47271:SF2">
    <property type="entry name" value="ARGININE DEIMINASE"/>
    <property type="match status" value="1"/>
</dbReference>
<gene>
    <name evidence="4" type="ORF">PMW86_07975</name>
</gene>
<evidence type="ECO:0000256" key="1">
    <source>
        <dbReference type="ARBA" id="ARBA00010206"/>
    </source>
</evidence>
<name>A0AAW6AL27_9ACTN</name>
<comment type="similarity">
    <text evidence="1">Belongs to the arginine deiminase family.</text>
</comment>
<organism evidence="4 5">
    <name type="scientific">Collinsella aerofaciens</name>
    <dbReference type="NCBI Taxonomy" id="74426"/>
    <lineage>
        <taxon>Bacteria</taxon>
        <taxon>Bacillati</taxon>
        <taxon>Actinomycetota</taxon>
        <taxon>Coriobacteriia</taxon>
        <taxon>Coriobacteriales</taxon>
        <taxon>Coriobacteriaceae</taxon>
        <taxon>Collinsella</taxon>
    </lineage>
</organism>
<evidence type="ECO:0000256" key="3">
    <source>
        <dbReference type="PIRSR" id="PIRSR006356-1"/>
    </source>
</evidence>
<feature type="active site" description="Amidino-cysteine intermediate" evidence="3">
    <location>
        <position position="406"/>
    </location>
</feature>
<keyword evidence="2" id="KW-0378">Hydrolase</keyword>
<dbReference type="EMBL" id="JAQLEC010000032">
    <property type="protein sequence ID" value="MDB1839523.1"/>
    <property type="molecule type" value="Genomic_DNA"/>
</dbReference>
<dbReference type="SUPFAM" id="SSF55909">
    <property type="entry name" value="Pentein"/>
    <property type="match status" value="1"/>
</dbReference>
<dbReference type="PANTHER" id="PTHR47271">
    <property type="entry name" value="ARGININE DEIMINASE"/>
    <property type="match status" value="1"/>
</dbReference>
<evidence type="ECO:0000313" key="4">
    <source>
        <dbReference type="EMBL" id="MDB1839523.1"/>
    </source>
</evidence>
<reference evidence="4" key="1">
    <citation type="submission" date="2023-01" db="EMBL/GenBank/DDBJ databases">
        <title>Human gut microbiome strain richness.</title>
        <authorList>
            <person name="Chen-Liaw A."/>
        </authorList>
    </citation>
    <scope>NUCLEOTIDE SEQUENCE</scope>
    <source>
        <strain evidence="4">D54st1_D6_D54t1_190329</strain>
    </source>
</reference>
<dbReference type="Gene3D" id="3.75.10.10">
    <property type="entry name" value="L-arginine/glycine Amidinotransferase, Chain A"/>
    <property type="match status" value="1"/>
</dbReference>
<dbReference type="GO" id="GO:0016990">
    <property type="term" value="F:arginine deiminase activity"/>
    <property type="evidence" value="ECO:0007669"/>
    <property type="project" value="InterPro"/>
</dbReference>
<dbReference type="InterPro" id="IPR003876">
    <property type="entry name" value="Arg_deiminase"/>
</dbReference>
<dbReference type="RefSeq" id="WP_195521437.1">
    <property type="nucleotide sequence ID" value="NZ_JADNPG010000029.1"/>
</dbReference>
<proteinExistence type="inferred from homology"/>
<dbReference type="Gene3D" id="1.10.3930.10">
    <property type="entry name" value="Arginine deiminase"/>
    <property type="match status" value="1"/>
</dbReference>
<evidence type="ECO:0000256" key="2">
    <source>
        <dbReference type="ARBA" id="ARBA00022801"/>
    </source>
</evidence>
<accession>A0AAW6AL27</accession>
<dbReference type="PIRSF" id="PIRSF006356">
    <property type="entry name" value="Arg_deiminase"/>
    <property type="match status" value="1"/>
</dbReference>
<dbReference type="Pfam" id="PF02274">
    <property type="entry name" value="ADI"/>
    <property type="match status" value="1"/>
</dbReference>
<dbReference type="Proteomes" id="UP001212741">
    <property type="component" value="Unassembled WGS sequence"/>
</dbReference>
<dbReference type="PRINTS" id="PR01466">
    <property type="entry name" value="ARGDEIMINASE"/>
</dbReference>
<dbReference type="GO" id="GO:0019546">
    <property type="term" value="P:L-arginine deiminase pathway"/>
    <property type="evidence" value="ECO:0007669"/>
    <property type="project" value="TreeGrafter"/>
</dbReference>
<sequence>MPIHVTSEIGKLKQALLYRPGIETQNYPEGHFGQVFSLRPSSSLFDLDRALAECDAYTSVLEHEDVEVLYLDQLLIEALDSCPEARASFVDSFVDECGAIGAELQQAVREHLEHTRSAQELVSASIGGIRHGQVTYCFDGGDRLAELTGEAYAPDELLVSPLNTMWFVRDPVSTIGSGISFNHMYWPERNREVALYQTIFKYHPNFKDTPSFYRHDSTFHIEGGDIINLDAHNVAVGISQRTESAAIDMLARTLLWNPDSSIDAVWAIEVPERSLCIHLDTYLSRVDYDTFVVDPQLLAESRSYQITRNRAENLCQIHAVEKGVKEALAAALGIPELRFIPCGGSNPNLAEKECTNNAASVLCLRPGKVCVYEENQATNAALEQAGIDLVPISIHELTNGFGGPNCLCLPLRRDE</sequence>